<dbReference type="Pfam" id="PF00395">
    <property type="entry name" value="SLH"/>
    <property type="match status" value="1"/>
</dbReference>
<evidence type="ECO:0000256" key="1">
    <source>
        <dbReference type="ARBA" id="ARBA00022729"/>
    </source>
</evidence>
<name>A0ABV7A498_9BACI</name>
<evidence type="ECO:0000259" key="3">
    <source>
        <dbReference type="PROSITE" id="PS51272"/>
    </source>
</evidence>
<dbReference type="RefSeq" id="WP_390303868.1">
    <property type="nucleotide sequence ID" value="NZ_JBHRRZ010000009.1"/>
</dbReference>
<dbReference type="SUPFAM" id="SSF53955">
    <property type="entry name" value="Lysozyme-like"/>
    <property type="match status" value="1"/>
</dbReference>
<dbReference type="InterPro" id="IPR001119">
    <property type="entry name" value="SLH_dom"/>
</dbReference>
<sequence>MKKVWMLLLMVLVCGGVALPATAAEEDGNLTIPEVKKMIAEEAREQGIPPEILKAVAAVENGYRQFEEDGSPVISPDGGIGVMQVTPENVDIPLDEDKLRTDIEYNIEIGAAVLNNKWELSYLPDMNGGEREVLENWYFAVMAYNGLSAANDPEINPGETYPEKVYERIENFALIGLEGYFKFPEFAIRYEEGNEVMFFPEEAHYETETITPSQQMYVTGDIVYTDERDGSLNMRDSSLGLVTDIWPYTPLTITGETLETDNPFNDYVYYKVEGVEVQGYVASAYLNQGTEDLIYEDPVDDQRAAALAFSSLHDYLQGYPDGRFGSHEQLTRHHAAVILDNILSLETPADYEIQADDVTTGGIYYEQLRRTEYHGLLGGGGKLRPTENFTRSQMAQVMVEAFPEQYEEPVPHTFQDQEVIWNPEAVNTIYTNGITVADPFRPNQDITRSQFAIFIYRTLVDM</sequence>
<protein>
    <submittedName>
        <fullName evidence="4">S-layer homology domain-containing protein</fullName>
    </submittedName>
</protein>
<evidence type="ECO:0000313" key="5">
    <source>
        <dbReference type="Proteomes" id="UP001595387"/>
    </source>
</evidence>
<keyword evidence="1 2" id="KW-0732">Signal</keyword>
<comment type="caution">
    <text evidence="4">The sequence shown here is derived from an EMBL/GenBank/DDBJ whole genome shotgun (WGS) entry which is preliminary data.</text>
</comment>
<proteinExistence type="predicted"/>
<gene>
    <name evidence="4" type="ORF">ACFODW_04950</name>
</gene>
<dbReference type="InterPro" id="IPR023346">
    <property type="entry name" value="Lysozyme-like_dom_sf"/>
</dbReference>
<dbReference type="Gene3D" id="1.10.530.10">
    <property type="match status" value="1"/>
</dbReference>
<feature type="domain" description="SLH" evidence="3">
    <location>
        <begin position="409"/>
        <end position="462"/>
    </location>
</feature>
<dbReference type="Pfam" id="PF01464">
    <property type="entry name" value="SLT"/>
    <property type="match status" value="1"/>
</dbReference>
<feature type="signal peptide" evidence="2">
    <location>
        <begin position="1"/>
        <end position="23"/>
    </location>
</feature>
<dbReference type="PROSITE" id="PS51272">
    <property type="entry name" value="SLH"/>
    <property type="match status" value="1"/>
</dbReference>
<evidence type="ECO:0000256" key="2">
    <source>
        <dbReference type="SAM" id="SignalP"/>
    </source>
</evidence>
<reference evidence="5" key="1">
    <citation type="journal article" date="2019" name="Int. J. Syst. Evol. Microbiol.">
        <title>The Global Catalogue of Microorganisms (GCM) 10K type strain sequencing project: providing services to taxonomists for standard genome sequencing and annotation.</title>
        <authorList>
            <consortium name="The Broad Institute Genomics Platform"/>
            <consortium name="The Broad Institute Genome Sequencing Center for Infectious Disease"/>
            <person name="Wu L."/>
            <person name="Ma J."/>
        </authorList>
    </citation>
    <scope>NUCLEOTIDE SEQUENCE [LARGE SCALE GENOMIC DNA]</scope>
    <source>
        <strain evidence="5">KCTC 13193</strain>
    </source>
</reference>
<dbReference type="EMBL" id="JBHRRZ010000009">
    <property type="protein sequence ID" value="MFC2947699.1"/>
    <property type="molecule type" value="Genomic_DNA"/>
</dbReference>
<keyword evidence="5" id="KW-1185">Reference proteome</keyword>
<accession>A0ABV7A498</accession>
<feature type="chain" id="PRO_5045848468" evidence="2">
    <location>
        <begin position="24"/>
        <end position="462"/>
    </location>
</feature>
<dbReference type="InterPro" id="IPR008258">
    <property type="entry name" value="Transglycosylase_SLT_dom_1"/>
</dbReference>
<organism evidence="4 5">
    <name type="scientific">Virgibacillus sediminis</name>
    <dbReference type="NCBI Taxonomy" id="202260"/>
    <lineage>
        <taxon>Bacteria</taxon>
        <taxon>Bacillati</taxon>
        <taxon>Bacillota</taxon>
        <taxon>Bacilli</taxon>
        <taxon>Bacillales</taxon>
        <taxon>Bacillaceae</taxon>
        <taxon>Virgibacillus</taxon>
    </lineage>
</organism>
<dbReference type="Proteomes" id="UP001595387">
    <property type="component" value="Unassembled WGS sequence"/>
</dbReference>
<dbReference type="CDD" id="cd00254">
    <property type="entry name" value="LT-like"/>
    <property type="match status" value="1"/>
</dbReference>
<evidence type="ECO:0000313" key="4">
    <source>
        <dbReference type="EMBL" id="MFC2947699.1"/>
    </source>
</evidence>